<evidence type="ECO:0000259" key="7">
    <source>
        <dbReference type="Pfam" id="PF02911"/>
    </source>
</evidence>
<dbReference type="Proteomes" id="UP000606463">
    <property type="component" value="Unassembled WGS sequence"/>
</dbReference>
<keyword evidence="4 5" id="KW-0648">Protein biosynthesis</keyword>
<evidence type="ECO:0000256" key="2">
    <source>
        <dbReference type="ARBA" id="ARBA00012261"/>
    </source>
</evidence>
<protein>
    <recommendedName>
        <fullName evidence="2 5">Methionyl-tRNA formyltransferase</fullName>
        <ecNumber evidence="2 5">2.1.2.9</ecNumber>
    </recommendedName>
</protein>
<evidence type="ECO:0000313" key="9">
    <source>
        <dbReference type="Proteomes" id="UP000606463"/>
    </source>
</evidence>
<evidence type="ECO:0000256" key="5">
    <source>
        <dbReference type="HAMAP-Rule" id="MF_00182"/>
    </source>
</evidence>
<keyword evidence="3 5" id="KW-0808">Transferase</keyword>
<organism evidence="8 9">
    <name type="scientific">Aquifex aeolicus</name>
    <dbReference type="NCBI Taxonomy" id="63363"/>
    <lineage>
        <taxon>Bacteria</taxon>
        <taxon>Pseudomonadati</taxon>
        <taxon>Aquificota</taxon>
        <taxon>Aquificia</taxon>
        <taxon>Aquificales</taxon>
        <taxon>Aquificaceae</taxon>
        <taxon>Aquifex</taxon>
    </lineage>
</organism>
<dbReference type="InterPro" id="IPR005794">
    <property type="entry name" value="Fmt"/>
</dbReference>
<comment type="catalytic activity">
    <reaction evidence="5">
        <text>L-methionyl-tRNA(fMet) + (6R)-10-formyltetrahydrofolate = N-formyl-L-methionyl-tRNA(fMet) + (6S)-5,6,7,8-tetrahydrofolate + H(+)</text>
        <dbReference type="Rhea" id="RHEA:24380"/>
        <dbReference type="Rhea" id="RHEA-COMP:9952"/>
        <dbReference type="Rhea" id="RHEA-COMP:9953"/>
        <dbReference type="ChEBI" id="CHEBI:15378"/>
        <dbReference type="ChEBI" id="CHEBI:57453"/>
        <dbReference type="ChEBI" id="CHEBI:78530"/>
        <dbReference type="ChEBI" id="CHEBI:78844"/>
        <dbReference type="ChEBI" id="CHEBI:195366"/>
        <dbReference type="EC" id="2.1.2.9"/>
    </reaction>
</comment>
<sequence length="311" mass="34964">MSKLRMVFFGTSLFAVPSLEELTKAEDIQIVGIVTQPDRPSGRGKKLTPPPVKKKALQLGLSELVYQPERIRGEEFKNWFYSLKPDVAIVVAYGKLIPKYIFDFPKHKTLNLHASLLPKYRGSAPIHRALMAGERVTGNTVMLINEGLDSGEILSQEEEPIYEEDNIASLSQRLASKGAKLLVKTLREWVAGKITPKEQDHSLATYAPPITKEEYRICWKAEAHSVVDRIRALYPNTYTTFGGKRIKILSAKVTEIKSNLPAGTVYPNNKDGLYVVCGDRRVVKILELINPKGKKVKGEDLLRGYKIDRFT</sequence>
<dbReference type="EC" id="2.1.2.9" evidence="2 5"/>
<feature type="binding site" evidence="5">
    <location>
        <begin position="115"/>
        <end position="118"/>
    </location>
    <ligand>
        <name>(6S)-5,6,7,8-tetrahydrofolate</name>
        <dbReference type="ChEBI" id="CHEBI:57453"/>
    </ligand>
</feature>
<comment type="similarity">
    <text evidence="1 5">Belongs to the Fmt family.</text>
</comment>
<comment type="caution">
    <text evidence="8">The sequence shown here is derived from an EMBL/GenBank/DDBJ whole genome shotgun (WGS) entry which is preliminary data.</text>
</comment>
<gene>
    <name evidence="5" type="primary">fmt</name>
    <name evidence="8" type="ORF">EYH37_02660</name>
</gene>
<dbReference type="InterPro" id="IPR005793">
    <property type="entry name" value="Formyl_trans_C"/>
</dbReference>
<dbReference type="InterPro" id="IPR044135">
    <property type="entry name" value="Met-tRNA-FMT_C"/>
</dbReference>
<dbReference type="CDD" id="cd08704">
    <property type="entry name" value="Met_tRNA_FMT_C"/>
    <property type="match status" value="1"/>
</dbReference>
<dbReference type="AlphaFoldDB" id="A0A9D0YNX3"/>
<dbReference type="SUPFAM" id="SSF50486">
    <property type="entry name" value="FMT C-terminal domain-like"/>
    <property type="match status" value="1"/>
</dbReference>
<evidence type="ECO:0000313" key="8">
    <source>
        <dbReference type="EMBL" id="HIP98256.1"/>
    </source>
</evidence>
<accession>A0A9D0YNX3</accession>
<dbReference type="GO" id="GO:0004479">
    <property type="term" value="F:methionyl-tRNA formyltransferase activity"/>
    <property type="evidence" value="ECO:0007669"/>
    <property type="project" value="UniProtKB-UniRule"/>
</dbReference>
<evidence type="ECO:0000259" key="6">
    <source>
        <dbReference type="Pfam" id="PF00551"/>
    </source>
</evidence>
<evidence type="ECO:0000256" key="4">
    <source>
        <dbReference type="ARBA" id="ARBA00022917"/>
    </source>
</evidence>
<reference evidence="8" key="1">
    <citation type="journal article" date="2020" name="ISME J.">
        <title>Gammaproteobacteria mediating utilization of methyl-, sulfur- and petroleum organic compounds in deep ocean hydrothermal plumes.</title>
        <authorList>
            <person name="Zhou Z."/>
            <person name="Liu Y."/>
            <person name="Pan J."/>
            <person name="Cron B.R."/>
            <person name="Toner B.M."/>
            <person name="Anantharaman K."/>
            <person name="Breier J.A."/>
            <person name="Dick G.J."/>
            <person name="Li M."/>
        </authorList>
    </citation>
    <scope>NUCLEOTIDE SEQUENCE</scope>
    <source>
        <strain evidence="8">SZUA-1501</strain>
    </source>
</reference>
<name>A0A9D0YNX3_AQUAO</name>
<comment type="function">
    <text evidence="5">Attaches a formyl group to the free amino group of methionyl-tRNA(fMet). The formyl group appears to play a dual role in the initiator identity of N-formylmethionyl-tRNA by promoting its recognition by IF2 and preventing the misappropriation of this tRNA by the elongation apparatus.</text>
</comment>
<dbReference type="Pfam" id="PF02911">
    <property type="entry name" value="Formyl_trans_C"/>
    <property type="match status" value="1"/>
</dbReference>
<dbReference type="EMBL" id="DQVE01000029">
    <property type="protein sequence ID" value="HIP98256.1"/>
    <property type="molecule type" value="Genomic_DNA"/>
</dbReference>
<evidence type="ECO:0000256" key="1">
    <source>
        <dbReference type="ARBA" id="ARBA00010699"/>
    </source>
</evidence>
<dbReference type="InterPro" id="IPR041711">
    <property type="entry name" value="Met-tRNA-FMT_N"/>
</dbReference>
<dbReference type="InterPro" id="IPR002376">
    <property type="entry name" value="Formyl_transf_N"/>
</dbReference>
<dbReference type="PANTHER" id="PTHR11138">
    <property type="entry name" value="METHIONYL-TRNA FORMYLTRANSFERASE"/>
    <property type="match status" value="1"/>
</dbReference>
<dbReference type="InterPro" id="IPR011034">
    <property type="entry name" value="Formyl_transferase-like_C_sf"/>
</dbReference>
<dbReference type="Gene3D" id="3.40.50.12230">
    <property type="match status" value="1"/>
</dbReference>
<dbReference type="PANTHER" id="PTHR11138:SF5">
    <property type="entry name" value="METHIONYL-TRNA FORMYLTRANSFERASE, MITOCHONDRIAL"/>
    <property type="match status" value="1"/>
</dbReference>
<evidence type="ECO:0000256" key="3">
    <source>
        <dbReference type="ARBA" id="ARBA00022679"/>
    </source>
</evidence>
<dbReference type="Pfam" id="PF00551">
    <property type="entry name" value="Formyl_trans_N"/>
    <property type="match status" value="1"/>
</dbReference>
<dbReference type="CDD" id="cd08646">
    <property type="entry name" value="FMT_core_Met-tRNA-FMT_N"/>
    <property type="match status" value="1"/>
</dbReference>
<feature type="domain" description="Formyl transferase N-terminal" evidence="6">
    <location>
        <begin position="5"/>
        <end position="186"/>
    </location>
</feature>
<proteinExistence type="inferred from homology"/>
<dbReference type="HAMAP" id="MF_00182">
    <property type="entry name" value="Formyl_trans"/>
    <property type="match status" value="1"/>
</dbReference>
<feature type="domain" description="Formyl transferase C-terminal" evidence="7">
    <location>
        <begin position="210"/>
        <end position="305"/>
    </location>
</feature>
<dbReference type="SUPFAM" id="SSF53328">
    <property type="entry name" value="Formyltransferase"/>
    <property type="match status" value="1"/>
</dbReference>
<dbReference type="GO" id="GO:0005829">
    <property type="term" value="C:cytosol"/>
    <property type="evidence" value="ECO:0007669"/>
    <property type="project" value="TreeGrafter"/>
</dbReference>
<dbReference type="InterPro" id="IPR036477">
    <property type="entry name" value="Formyl_transf_N_sf"/>
</dbReference>
<dbReference type="NCBIfam" id="TIGR00460">
    <property type="entry name" value="fmt"/>
    <property type="match status" value="1"/>
</dbReference>